<dbReference type="OrthoDB" id="9793390at2"/>
<protein>
    <submittedName>
        <fullName evidence="9">AI-2E family transporter</fullName>
    </submittedName>
</protein>
<evidence type="ECO:0000256" key="8">
    <source>
        <dbReference type="SAM" id="Phobius"/>
    </source>
</evidence>
<keyword evidence="3" id="KW-0813">Transport</keyword>
<evidence type="ECO:0000313" key="10">
    <source>
        <dbReference type="Proteomes" id="UP000231932"/>
    </source>
</evidence>
<keyword evidence="6 8" id="KW-1133">Transmembrane helix</keyword>
<feature type="transmembrane region" description="Helical" evidence="8">
    <location>
        <begin position="12"/>
        <end position="29"/>
    </location>
</feature>
<dbReference type="InterPro" id="IPR002549">
    <property type="entry name" value="AI-2E-like"/>
</dbReference>
<feature type="transmembrane region" description="Helical" evidence="8">
    <location>
        <begin position="69"/>
        <end position="91"/>
    </location>
</feature>
<feature type="transmembrane region" description="Helical" evidence="8">
    <location>
        <begin position="221"/>
        <end position="238"/>
    </location>
</feature>
<evidence type="ECO:0000256" key="7">
    <source>
        <dbReference type="ARBA" id="ARBA00023136"/>
    </source>
</evidence>
<evidence type="ECO:0000256" key="3">
    <source>
        <dbReference type="ARBA" id="ARBA00022448"/>
    </source>
</evidence>
<keyword evidence="10" id="KW-1185">Reference proteome</keyword>
<dbReference type="EMBL" id="CP024955">
    <property type="protein sequence ID" value="ATY85327.1"/>
    <property type="molecule type" value="Genomic_DNA"/>
</dbReference>
<keyword evidence="7 8" id="KW-0472">Membrane</keyword>
<dbReference type="KEGG" id="kyr:CVV65_10675"/>
<feature type="transmembrane region" description="Helical" evidence="8">
    <location>
        <begin position="310"/>
        <end position="343"/>
    </location>
</feature>
<organism evidence="9 10">
    <name type="scientific">Kyrpidia spormannii</name>
    <dbReference type="NCBI Taxonomy" id="2055160"/>
    <lineage>
        <taxon>Bacteria</taxon>
        <taxon>Bacillati</taxon>
        <taxon>Bacillota</taxon>
        <taxon>Bacilli</taxon>
        <taxon>Bacillales</taxon>
        <taxon>Alicyclobacillaceae</taxon>
        <taxon>Kyrpidia</taxon>
    </lineage>
</organism>
<dbReference type="RefSeq" id="WP_100668109.1">
    <property type="nucleotide sequence ID" value="NZ_CP024955.1"/>
</dbReference>
<dbReference type="Pfam" id="PF01594">
    <property type="entry name" value="AI-2E_transport"/>
    <property type="match status" value="1"/>
</dbReference>
<dbReference type="PROSITE" id="PS51257">
    <property type="entry name" value="PROKAR_LIPOPROTEIN"/>
    <property type="match status" value="1"/>
</dbReference>
<feature type="transmembrane region" description="Helical" evidence="8">
    <location>
        <begin position="151"/>
        <end position="180"/>
    </location>
</feature>
<name>A0A2K8N934_9BACL</name>
<comment type="subcellular location">
    <subcellularLocation>
        <location evidence="1">Cell membrane</location>
        <topology evidence="1">Multi-pass membrane protein</topology>
    </subcellularLocation>
</comment>
<dbReference type="GO" id="GO:0055085">
    <property type="term" value="P:transmembrane transport"/>
    <property type="evidence" value="ECO:0007669"/>
    <property type="project" value="TreeGrafter"/>
</dbReference>
<dbReference type="Proteomes" id="UP000231932">
    <property type="component" value="Chromosome"/>
</dbReference>
<proteinExistence type="inferred from homology"/>
<dbReference type="PANTHER" id="PTHR21716">
    <property type="entry name" value="TRANSMEMBRANE PROTEIN"/>
    <property type="match status" value="1"/>
</dbReference>
<feature type="transmembrane region" description="Helical" evidence="8">
    <location>
        <begin position="35"/>
        <end position="57"/>
    </location>
</feature>
<accession>A0A2K8N934</accession>
<evidence type="ECO:0000256" key="1">
    <source>
        <dbReference type="ARBA" id="ARBA00004651"/>
    </source>
</evidence>
<evidence type="ECO:0000256" key="2">
    <source>
        <dbReference type="ARBA" id="ARBA00009773"/>
    </source>
</evidence>
<keyword evidence="5 8" id="KW-0812">Transmembrane</keyword>
<dbReference type="GO" id="GO:0005886">
    <property type="term" value="C:plasma membrane"/>
    <property type="evidence" value="ECO:0007669"/>
    <property type="project" value="UniProtKB-SubCell"/>
</dbReference>
<dbReference type="AlphaFoldDB" id="A0A2K8N934"/>
<reference evidence="10" key="1">
    <citation type="submission" date="2017-11" db="EMBL/GenBank/DDBJ databases">
        <title>Complete Genome Sequence of Kyrpidia sp. Strain EA-1, a thermophilic, hydrogen-oxidizing Bacterium, isolated from the Azores.</title>
        <authorList>
            <person name="Reiner J.E."/>
            <person name="Lapp C.J."/>
            <person name="Bunk B."/>
            <person name="Gescher J."/>
        </authorList>
    </citation>
    <scope>NUCLEOTIDE SEQUENCE [LARGE SCALE GENOMIC DNA]</scope>
    <source>
        <strain evidence="10">EA-1</strain>
    </source>
</reference>
<dbReference type="PANTHER" id="PTHR21716:SF53">
    <property type="entry name" value="PERMEASE PERM-RELATED"/>
    <property type="match status" value="1"/>
</dbReference>
<gene>
    <name evidence="9" type="ORF">CVV65_10675</name>
</gene>
<evidence type="ECO:0000256" key="5">
    <source>
        <dbReference type="ARBA" id="ARBA00022692"/>
    </source>
</evidence>
<evidence type="ECO:0000256" key="6">
    <source>
        <dbReference type="ARBA" id="ARBA00022989"/>
    </source>
</evidence>
<evidence type="ECO:0000256" key="4">
    <source>
        <dbReference type="ARBA" id="ARBA00022475"/>
    </source>
</evidence>
<keyword evidence="4" id="KW-1003">Cell membrane</keyword>
<comment type="similarity">
    <text evidence="2">Belongs to the autoinducer-2 exporter (AI-2E) (TC 2.A.86) family.</text>
</comment>
<evidence type="ECO:0000313" key="9">
    <source>
        <dbReference type="EMBL" id="ATY85327.1"/>
    </source>
</evidence>
<sequence>MGKWTQRELLQTATLILVVLACVYMVIQLRPVWDWALGLIGSVATPFVVALIISYLLNPVVEALVKRRVPRGISILIIYAIFLLISAVAAVQGIPALVEQVKALAANLPETVNRIDQWLNELARQTRYLPDGIQQAVENHLNQLERWTGRFLGQVVASLGATVGQLLSAFVVPFLVFYLLKDLKMVERVVLSLAPREQRDSWKKLLQEIDDALGRYVRGQLLVMALVGVLTYAGYLIIGLPFSLLMASIVAVANIIPYVGPFIGLAPAALIGLTISPAMALKVLLVNLIVQQIESNLISPTVVGRSLDIHPLAIIFALLLGGQLAGIAGMVFAVPVLAVLRVIGQHWSSFRKGPV</sequence>